<keyword evidence="1" id="KW-0472">Membrane</keyword>
<keyword evidence="3" id="KW-1185">Reference proteome</keyword>
<dbReference type="EMBL" id="JAKZFC010000004">
    <property type="protein sequence ID" value="MCH7322675.1"/>
    <property type="molecule type" value="Genomic_DNA"/>
</dbReference>
<accession>A0ABS9UFH4</accession>
<feature type="transmembrane region" description="Helical" evidence="1">
    <location>
        <begin position="367"/>
        <end position="390"/>
    </location>
</feature>
<evidence type="ECO:0000313" key="3">
    <source>
        <dbReference type="Proteomes" id="UP001316087"/>
    </source>
</evidence>
<gene>
    <name evidence="2" type="ORF">LZ480_12305</name>
</gene>
<comment type="caution">
    <text evidence="2">The sequence shown here is derived from an EMBL/GenBank/DDBJ whole genome shotgun (WGS) entry which is preliminary data.</text>
</comment>
<feature type="transmembrane region" description="Helical" evidence="1">
    <location>
        <begin position="325"/>
        <end position="347"/>
    </location>
</feature>
<organism evidence="2 3">
    <name type="scientific">Solibacillus palustris</name>
    <dbReference type="NCBI Taxonomy" id="2908203"/>
    <lineage>
        <taxon>Bacteria</taxon>
        <taxon>Bacillati</taxon>
        <taxon>Bacillota</taxon>
        <taxon>Bacilli</taxon>
        <taxon>Bacillales</taxon>
        <taxon>Caryophanaceae</taxon>
        <taxon>Solibacillus</taxon>
    </lineage>
</organism>
<proteinExistence type="predicted"/>
<evidence type="ECO:0000256" key="1">
    <source>
        <dbReference type="SAM" id="Phobius"/>
    </source>
</evidence>
<name>A0ABS9UFH4_9BACL</name>
<dbReference type="RefSeq" id="WP_241369740.1">
    <property type="nucleotide sequence ID" value="NZ_JAKZFC010000004.1"/>
</dbReference>
<dbReference type="Proteomes" id="UP001316087">
    <property type="component" value="Unassembled WGS sequence"/>
</dbReference>
<feature type="transmembrane region" description="Helical" evidence="1">
    <location>
        <begin position="153"/>
        <end position="176"/>
    </location>
</feature>
<reference evidence="2 3" key="1">
    <citation type="submission" date="2022-03" db="EMBL/GenBank/DDBJ databases">
        <authorList>
            <person name="Jo J.-H."/>
            <person name="Im W.-T."/>
        </authorList>
    </citation>
    <scope>NUCLEOTIDE SEQUENCE [LARGE SCALE GENOMIC DNA]</scope>
    <source>
        <strain evidence="2 3">MA9</strain>
    </source>
</reference>
<feature type="transmembrane region" description="Helical" evidence="1">
    <location>
        <begin position="128"/>
        <end position="147"/>
    </location>
</feature>
<protein>
    <submittedName>
        <fullName evidence="2">PqqD family protein</fullName>
    </submittedName>
</protein>
<feature type="transmembrane region" description="Helical" evidence="1">
    <location>
        <begin position="250"/>
        <end position="267"/>
    </location>
</feature>
<evidence type="ECO:0000313" key="2">
    <source>
        <dbReference type="EMBL" id="MCH7322675.1"/>
    </source>
</evidence>
<feature type="transmembrane region" description="Helical" evidence="1">
    <location>
        <begin position="222"/>
        <end position="244"/>
    </location>
</feature>
<keyword evidence="1" id="KW-0812">Transmembrane</keyword>
<sequence>MKVSLQSKITLYPLSIQKDKKNYIVEEPISGDFFELPEISVDAIKRLDKGEGLAAIEKTLKDSYPEEEVDIIEFVDQLVELGLVQDVDGVRVNRDKEKQAKSVSNAGGFLWIPHWVGHLFFNGTMNKVYLLLLVSNVLILILNPELLPHYKDIFLFDSMVLNVINYLLISIVLILIHEFGHVLAIRSYDLPAKLSIGHRLIFIVFETDLTQAWKLDPKQRNILYLAGMSFEQIILFLSFGFMLLFPDANFVGILSIIVLDIFIKSIYQCCFYMKTDVYYVVENVTGCYNLMESGKIYLSSFLKRHQKSGKNHKEMFQNEWNLIRIYSAFYIVGVFLTLLLTVLYFLPQLYYMFSTIYFNILGAGDRAALWDAIVFLVQTTFMLVLLVYLARKERRKN</sequence>
<keyword evidence="1" id="KW-1133">Transmembrane helix</keyword>